<feature type="region of interest" description="Disordered" evidence="1">
    <location>
        <begin position="51"/>
        <end position="88"/>
    </location>
</feature>
<dbReference type="SUPFAM" id="SSF55166">
    <property type="entry name" value="Hedgehog/DD-peptidase"/>
    <property type="match status" value="1"/>
</dbReference>
<evidence type="ECO:0000256" key="1">
    <source>
        <dbReference type="SAM" id="MobiDB-lite"/>
    </source>
</evidence>
<dbReference type="EC" id="3.4.16.4" evidence="3"/>
<dbReference type="Pfam" id="PF02557">
    <property type="entry name" value="VanY"/>
    <property type="match status" value="1"/>
</dbReference>
<accession>A0ABU0GMQ9</accession>
<proteinExistence type="predicted"/>
<dbReference type="InterPro" id="IPR052179">
    <property type="entry name" value="DD-CPase-like"/>
</dbReference>
<evidence type="ECO:0000313" key="3">
    <source>
        <dbReference type="EMBL" id="MDQ0425991.1"/>
    </source>
</evidence>
<sequence length="275" mass="28446">MTRRTVLRAVGVPLGVAALVAGVGAAAGLWGADPEPPPAVATVSWEGVLTAPTTAPTPADPTPEAPAPAPEPSAPAFDLTRHSTTDPTSPWVVVNKQHPVPAEHVPPDLVDVAPGVQLRADVAPDLAAMVEAAAPAGARLGVLSGYRSYRDQAATRAAIEARRGFEHAERYSARPGFSEHQTGLAVDLGSGTQPGCDLQSCFAQTAEGAWLAEHAWEFGFVVRYTEANTEVTGYAPEGWHLRWVGRDLAAYLHGAGVGSLEEAFGVPGGPVYAGG</sequence>
<dbReference type="Proteomes" id="UP001240250">
    <property type="component" value="Unassembled WGS sequence"/>
</dbReference>
<dbReference type="InterPro" id="IPR003709">
    <property type="entry name" value="VanY-like_core_dom"/>
</dbReference>
<keyword evidence="3" id="KW-0121">Carboxypeptidase</keyword>
<comment type="caution">
    <text evidence="3">The sequence shown here is derived from an EMBL/GenBank/DDBJ whole genome shotgun (WGS) entry which is preliminary data.</text>
</comment>
<evidence type="ECO:0000313" key="4">
    <source>
        <dbReference type="Proteomes" id="UP001240250"/>
    </source>
</evidence>
<dbReference type="InterPro" id="IPR058193">
    <property type="entry name" value="VanY/YodJ_core_dom"/>
</dbReference>
<dbReference type="InterPro" id="IPR009045">
    <property type="entry name" value="Zn_M74/Hedgehog-like"/>
</dbReference>
<reference evidence="3 4" key="1">
    <citation type="submission" date="2023-07" db="EMBL/GenBank/DDBJ databases">
        <title>Sequencing the genomes of 1000 actinobacteria strains.</title>
        <authorList>
            <person name="Klenk H.-P."/>
        </authorList>
    </citation>
    <scope>NUCLEOTIDE SEQUENCE [LARGE SCALE GENOMIC DNA]</scope>
    <source>
        <strain evidence="3 4">DSM 14785</strain>
    </source>
</reference>
<gene>
    <name evidence="3" type="ORF">JO380_002372</name>
</gene>
<dbReference type="PANTHER" id="PTHR34385:SF1">
    <property type="entry name" value="PEPTIDOGLYCAN L-ALANYL-D-GLUTAMATE ENDOPEPTIDASE CWLK"/>
    <property type="match status" value="1"/>
</dbReference>
<name>A0ABU0GMQ9_9CELL</name>
<dbReference type="CDD" id="cd14852">
    <property type="entry name" value="LD-carboxypeptidase"/>
    <property type="match status" value="1"/>
</dbReference>
<dbReference type="PANTHER" id="PTHR34385">
    <property type="entry name" value="D-ALANYL-D-ALANINE CARBOXYPEPTIDASE"/>
    <property type="match status" value="1"/>
</dbReference>
<dbReference type="GO" id="GO:0009002">
    <property type="term" value="F:serine-type D-Ala-D-Ala carboxypeptidase activity"/>
    <property type="evidence" value="ECO:0007669"/>
    <property type="project" value="UniProtKB-EC"/>
</dbReference>
<keyword evidence="3" id="KW-0645">Protease</keyword>
<dbReference type="EMBL" id="JAUSVM010000001">
    <property type="protein sequence ID" value="MDQ0425991.1"/>
    <property type="molecule type" value="Genomic_DNA"/>
</dbReference>
<dbReference type="Gene3D" id="3.30.1380.10">
    <property type="match status" value="1"/>
</dbReference>
<protein>
    <submittedName>
        <fullName evidence="3">D-alanyl-D-alanine carboxypeptidase</fullName>
        <ecNumber evidence="3">3.4.16.4</ecNumber>
    </submittedName>
</protein>
<feature type="domain" description="D-alanyl-D-alanine carboxypeptidase-like core" evidence="2">
    <location>
        <begin position="117"/>
        <end position="245"/>
    </location>
</feature>
<feature type="compositionally biased region" description="Pro residues" evidence="1">
    <location>
        <begin position="58"/>
        <end position="73"/>
    </location>
</feature>
<keyword evidence="3" id="KW-0378">Hydrolase</keyword>
<dbReference type="RefSeq" id="WP_070319305.1">
    <property type="nucleotide sequence ID" value="NZ_CP194061.1"/>
</dbReference>
<organism evidence="3 4">
    <name type="scientific">Cellulomonas iranensis</name>
    <dbReference type="NCBI Taxonomy" id="76862"/>
    <lineage>
        <taxon>Bacteria</taxon>
        <taxon>Bacillati</taxon>
        <taxon>Actinomycetota</taxon>
        <taxon>Actinomycetes</taxon>
        <taxon>Micrococcales</taxon>
        <taxon>Cellulomonadaceae</taxon>
        <taxon>Cellulomonas</taxon>
    </lineage>
</organism>
<keyword evidence="4" id="KW-1185">Reference proteome</keyword>
<evidence type="ECO:0000259" key="2">
    <source>
        <dbReference type="Pfam" id="PF02557"/>
    </source>
</evidence>